<dbReference type="Proteomes" id="UP001589710">
    <property type="component" value="Unassembled WGS sequence"/>
</dbReference>
<evidence type="ECO:0000313" key="2">
    <source>
        <dbReference type="Proteomes" id="UP001589710"/>
    </source>
</evidence>
<dbReference type="EMBL" id="JBHMCG010000004">
    <property type="protein sequence ID" value="MFB9570789.1"/>
    <property type="molecule type" value="Genomic_DNA"/>
</dbReference>
<keyword evidence="2" id="KW-1185">Reference proteome</keyword>
<evidence type="ECO:0000313" key="1">
    <source>
        <dbReference type="EMBL" id="MFB9570789.1"/>
    </source>
</evidence>
<sequence length="416" mass="45416">MTAAGDGSRTGTVAAELLAGVDLVEYATAVGLALPDGVGRALAAGDVVDATPDPYTPGRWSLRAGSKVGAVNIAVPGLREPFILRVAPKVPIARLFFLLGYSLDAKGAWRDGEVDVAEHRDLVPALAHAVERQTDRALRQGLLQGYRTTEESSLVVRGRIREAEQIRRRFGAMLPVEVAYDEFTTDIAENRILRTAVERLLRLPGVPSDVRRRLLHQRARLADVTPVVRGQRMPRWQPTRLNTRYHNALRLAQVVLDGASAEHAPGGLRIDGFLFDMNQLFEDFVTVALREALRGSGRTARLQDNHHLDEASVIRMRPDFVLYGPGGTPSAVADAKYKAEKRGGFPDADLYQMLAYCTALGLDEGHLVYAKGNASHAAHRVRHAGILIHQHALNLDQDPAGLLADIAQVARRMTDG</sequence>
<gene>
    <name evidence="1" type="ORF">ACFFTL_00170</name>
</gene>
<protein>
    <submittedName>
        <fullName evidence="1">McrC family protein</fullName>
    </submittedName>
</protein>
<dbReference type="PANTHER" id="PTHR38733:SF1">
    <property type="entry name" value="TYPE IV METHYL-DIRECTED RESTRICTION ENZYME ECOKMCRBC"/>
    <property type="match status" value="1"/>
</dbReference>
<accession>A0ABV5R1E1</accession>
<dbReference type="Pfam" id="PF10117">
    <property type="entry name" value="McrBC"/>
    <property type="match status" value="1"/>
</dbReference>
<dbReference type="PANTHER" id="PTHR38733">
    <property type="entry name" value="PROTEIN MCRC"/>
    <property type="match status" value="1"/>
</dbReference>
<proteinExistence type="predicted"/>
<dbReference type="RefSeq" id="WP_345511678.1">
    <property type="nucleotide sequence ID" value="NZ_BAAAXD010000012.1"/>
</dbReference>
<comment type="caution">
    <text evidence="1">The sequence shown here is derived from an EMBL/GenBank/DDBJ whole genome shotgun (WGS) entry which is preliminary data.</text>
</comment>
<name>A0ABV5R1E1_9ACTN</name>
<reference evidence="1 2" key="1">
    <citation type="submission" date="2024-09" db="EMBL/GenBank/DDBJ databases">
        <authorList>
            <person name="Sun Q."/>
            <person name="Mori K."/>
        </authorList>
    </citation>
    <scope>NUCLEOTIDE SEQUENCE [LARGE SCALE GENOMIC DNA]</scope>
    <source>
        <strain evidence="1 2">JCM 3331</strain>
    </source>
</reference>
<organism evidence="1 2">
    <name type="scientific">Streptomyces yanii</name>
    <dbReference type="NCBI Taxonomy" id="78510"/>
    <lineage>
        <taxon>Bacteria</taxon>
        <taxon>Bacillati</taxon>
        <taxon>Actinomycetota</taxon>
        <taxon>Actinomycetes</taxon>
        <taxon>Kitasatosporales</taxon>
        <taxon>Streptomycetaceae</taxon>
        <taxon>Streptomyces</taxon>
    </lineage>
</organism>
<dbReference type="InterPro" id="IPR019292">
    <property type="entry name" value="McrC"/>
</dbReference>